<dbReference type="EMBL" id="CAJPDT010000002">
    <property type="protein sequence ID" value="CAF9906098.1"/>
    <property type="molecule type" value="Genomic_DNA"/>
</dbReference>
<sequence length="463" mass="51949">MALIRDEPFILTPIDNILPRYYVSKLFLFPSSRSVATTDTIEALTSGLEKTVQAFPLLAGTVDEIQPATSQEQRGRLCVSAPWHTMSEMFSVEDLTTNHALDYSELRAAGFPIHKFDAATLLPQETQSGLYARCVMLVKVNKIKGGLIVVHSLSHGFMDGGGMAVVVKIWAAFCRGEDGARYLTPEVLDRSHLMHGKIGSEVADFPELTHARQDPPAQTSTPGKKQELQYETFFFSRQMLAELKTMASVTKSHSRSNDWISTSDALCALITHCIKGTLRERTRLTLGLAMDFRSYLDPPLPADYIGNAVHMLRMPLPQSDQEDDQQSLGRTAHLIRQKIQTINDDYILRVIGALNSRSLPDISKVFHTRTCLNDGQFLTITSWAKQEFYELNWGSAVGTRIERVRMCKFQYPNLVLIAPMFKGPGFSEEEAGGIEVVFGLKEVAMSRLKENRLLERFARWEGK</sequence>
<evidence type="ECO:0000256" key="1">
    <source>
        <dbReference type="ARBA" id="ARBA00022679"/>
    </source>
</evidence>
<dbReference type="OrthoDB" id="671439at2759"/>
<dbReference type="InterPro" id="IPR050317">
    <property type="entry name" value="Plant_Fungal_Acyltransferase"/>
</dbReference>
<dbReference type="GO" id="GO:0016747">
    <property type="term" value="F:acyltransferase activity, transferring groups other than amino-acyl groups"/>
    <property type="evidence" value="ECO:0007669"/>
    <property type="project" value="TreeGrafter"/>
</dbReference>
<organism evidence="2 3">
    <name type="scientific">Imshaugia aleurites</name>
    <dbReference type="NCBI Taxonomy" id="172621"/>
    <lineage>
        <taxon>Eukaryota</taxon>
        <taxon>Fungi</taxon>
        <taxon>Dikarya</taxon>
        <taxon>Ascomycota</taxon>
        <taxon>Pezizomycotina</taxon>
        <taxon>Lecanoromycetes</taxon>
        <taxon>OSLEUM clade</taxon>
        <taxon>Lecanoromycetidae</taxon>
        <taxon>Lecanorales</taxon>
        <taxon>Lecanorineae</taxon>
        <taxon>Parmeliaceae</taxon>
        <taxon>Imshaugia</taxon>
    </lineage>
</organism>
<evidence type="ECO:0000313" key="3">
    <source>
        <dbReference type="Proteomes" id="UP000664534"/>
    </source>
</evidence>
<dbReference type="Proteomes" id="UP000664534">
    <property type="component" value="Unassembled WGS sequence"/>
</dbReference>
<protein>
    <submittedName>
        <fullName evidence="2">Uncharacterized protein</fullName>
    </submittedName>
</protein>
<comment type="caution">
    <text evidence="2">The sequence shown here is derived from an EMBL/GenBank/DDBJ whole genome shotgun (WGS) entry which is preliminary data.</text>
</comment>
<dbReference type="AlphaFoldDB" id="A0A8H3I608"/>
<proteinExistence type="predicted"/>
<dbReference type="Pfam" id="PF02458">
    <property type="entry name" value="Transferase"/>
    <property type="match status" value="1"/>
</dbReference>
<reference evidence="2" key="1">
    <citation type="submission" date="2021-03" db="EMBL/GenBank/DDBJ databases">
        <authorList>
            <person name="Tagirdzhanova G."/>
        </authorList>
    </citation>
    <scope>NUCLEOTIDE SEQUENCE</scope>
</reference>
<dbReference type="PANTHER" id="PTHR31642">
    <property type="entry name" value="TRICHOTHECENE 3-O-ACETYLTRANSFERASE"/>
    <property type="match status" value="1"/>
</dbReference>
<accession>A0A8H3I608</accession>
<name>A0A8H3I608_9LECA</name>
<keyword evidence="1" id="KW-0808">Transferase</keyword>
<gene>
    <name evidence="2" type="ORF">IMSHALPRED_004077</name>
</gene>
<dbReference type="InterPro" id="IPR023213">
    <property type="entry name" value="CAT-like_dom_sf"/>
</dbReference>
<dbReference type="Gene3D" id="3.30.559.10">
    <property type="entry name" value="Chloramphenicol acetyltransferase-like domain"/>
    <property type="match status" value="2"/>
</dbReference>
<keyword evidence="3" id="KW-1185">Reference proteome</keyword>
<evidence type="ECO:0000313" key="2">
    <source>
        <dbReference type="EMBL" id="CAF9906098.1"/>
    </source>
</evidence>
<dbReference type="PANTHER" id="PTHR31642:SF270">
    <property type="entry name" value="O-ACYLTRANSFERASE AUSQ"/>
    <property type="match status" value="1"/>
</dbReference>